<dbReference type="Pfam" id="PF13167">
    <property type="entry name" value="GTP-bdg_N"/>
    <property type="match status" value="1"/>
</dbReference>
<evidence type="ECO:0000256" key="4">
    <source>
        <dbReference type="ARBA" id="ARBA00023134"/>
    </source>
</evidence>
<keyword evidence="6" id="KW-0175">Coiled coil</keyword>
<dbReference type="PIRSF" id="PIRSF006809">
    <property type="entry name" value="GTP-binding_hflX_prd"/>
    <property type="match status" value="1"/>
</dbReference>
<dbReference type="Proteomes" id="UP000614200">
    <property type="component" value="Unassembled WGS sequence"/>
</dbReference>
<dbReference type="InterPro" id="IPR016496">
    <property type="entry name" value="GTPase_HflX"/>
</dbReference>
<dbReference type="EMBL" id="JADKNH010000006">
    <property type="protein sequence ID" value="MBF4693827.1"/>
    <property type="molecule type" value="Genomic_DNA"/>
</dbReference>
<dbReference type="Gene3D" id="3.40.50.300">
    <property type="entry name" value="P-loop containing nucleotide triphosphate hydrolases"/>
    <property type="match status" value="1"/>
</dbReference>
<protein>
    <recommendedName>
        <fullName evidence="5">GTPase HflX</fullName>
    </recommendedName>
    <alternativeName>
        <fullName evidence="5">GTP-binding protein HflX</fullName>
    </alternativeName>
</protein>
<dbReference type="PROSITE" id="PS51705">
    <property type="entry name" value="G_HFLX"/>
    <property type="match status" value="1"/>
</dbReference>
<evidence type="ECO:0000313" key="9">
    <source>
        <dbReference type="Proteomes" id="UP000614200"/>
    </source>
</evidence>
<dbReference type="PANTHER" id="PTHR10229:SF0">
    <property type="entry name" value="GTP-BINDING PROTEIN 6-RELATED"/>
    <property type="match status" value="1"/>
</dbReference>
<evidence type="ECO:0000313" key="8">
    <source>
        <dbReference type="EMBL" id="MBF4693827.1"/>
    </source>
</evidence>
<evidence type="ECO:0000256" key="6">
    <source>
        <dbReference type="SAM" id="Coils"/>
    </source>
</evidence>
<evidence type="ECO:0000256" key="3">
    <source>
        <dbReference type="ARBA" id="ARBA00022842"/>
    </source>
</evidence>
<evidence type="ECO:0000256" key="1">
    <source>
        <dbReference type="ARBA" id="ARBA00022723"/>
    </source>
</evidence>
<evidence type="ECO:0000256" key="5">
    <source>
        <dbReference type="HAMAP-Rule" id="MF_00900"/>
    </source>
</evidence>
<evidence type="ECO:0000259" key="7">
    <source>
        <dbReference type="PROSITE" id="PS51705"/>
    </source>
</evidence>
<dbReference type="InterPro" id="IPR042108">
    <property type="entry name" value="GTPase_HflX_N_sf"/>
</dbReference>
<dbReference type="Gene3D" id="6.10.250.2860">
    <property type="match status" value="1"/>
</dbReference>
<sequence length="426" mass="47939">MEENQILTQRAVLVGLYQGLKDEFDIRESMNELAELTLAAGAEVADIIIQNKASIEAATFIGAGKVEEVKMAIQDTESNIVIFNDELSGAQIRNLENLLETTVIDRTALILDIFAVRAQTKIAKLQVELAQLRYRASRLTGLGASLSRTGGGIGTRGPGEQKLEIDRRRINERIDEIRKQIKESEKNRTVQRKLRKKMEVPVVALVGYTNAGKSSILNYFINHSIEGEPDKQVFEKDMLFATLDTFARRIVLEDKKEFILTDTVGFVSKLPHSIIDAFKATLEEALGADILLHVVDASNDSYKMQMEVTKQVLNELHAGDKEMITVFNKMDLVPDKVIGDLEESVHISAKTGENIALLVEKIKTHLFSHMKKVIFVIPYTDGKAASYICETYKVDKIDHLEMGTYIETEVSEADYNKYKHYLKIEE</sequence>
<feature type="coiled-coil region" evidence="6">
    <location>
        <begin position="160"/>
        <end position="194"/>
    </location>
</feature>
<evidence type="ECO:0000256" key="2">
    <source>
        <dbReference type="ARBA" id="ARBA00022741"/>
    </source>
</evidence>
<name>A0ABR9ZTQ4_9FIRM</name>
<keyword evidence="9" id="KW-1185">Reference proteome</keyword>
<dbReference type="InterPro" id="IPR006073">
    <property type="entry name" value="GTP-bd"/>
</dbReference>
<keyword evidence="3" id="KW-0460">Magnesium</keyword>
<gene>
    <name evidence="5 8" type="primary">hflX</name>
    <name evidence="8" type="ORF">ISU02_11870</name>
</gene>
<keyword evidence="5" id="KW-0963">Cytoplasm</keyword>
<comment type="similarity">
    <text evidence="5">Belongs to the TRAFAC class OBG-HflX-like GTPase superfamily. HflX GTPase family.</text>
</comment>
<dbReference type="HAMAP" id="MF_00900">
    <property type="entry name" value="GTPase_HflX"/>
    <property type="match status" value="1"/>
</dbReference>
<organism evidence="8 9">
    <name type="scientific">Fusibacter ferrireducens</name>
    <dbReference type="NCBI Taxonomy" id="2785058"/>
    <lineage>
        <taxon>Bacteria</taxon>
        <taxon>Bacillati</taxon>
        <taxon>Bacillota</taxon>
        <taxon>Clostridia</taxon>
        <taxon>Eubacteriales</taxon>
        <taxon>Eubacteriales Family XII. Incertae Sedis</taxon>
        <taxon>Fusibacter</taxon>
    </lineage>
</organism>
<comment type="subcellular location">
    <subcellularLocation>
        <location evidence="5">Cytoplasm</location>
    </subcellularLocation>
    <text evidence="5">May associate with membranes.</text>
</comment>
<keyword evidence="4 5" id="KW-0342">GTP-binding</keyword>
<keyword evidence="2 5" id="KW-0547">Nucleotide-binding</keyword>
<dbReference type="InterPro" id="IPR032305">
    <property type="entry name" value="GTP-bd_M"/>
</dbReference>
<dbReference type="Gene3D" id="3.40.50.11060">
    <property type="entry name" value="GTPase HflX, N-terminal domain"/>
    <property type="match status" value="1"/>
</dbReference>
<comment type="subunit">
    <text evidence="5">Monomer. Associates with the 50S ribosomal subunit.</text>
</comment>
<accession>A0ABR9ZTQ4</accession>
<keyword evidence="1" id="KW-0479">Metal-binding</keyword>
<reference evidence="8 9" key="1">
    <citation type="submission" date="2020-11" db="EMBL/GenBank/DDBJ databases">
        <title>Fusibacter basophilias sp. nov.</title>
        <authorList>
            <person name="Qiu D."/>
        </authorList>
    </citation>
    <scope>NUCLEOTIDE SEQUENCE [LARGE SCALE GENOMIC DNA]</scope>
    <source>
        <strain evidence="8 9">Q10-2</strain>
    </source>
</reference>
<dbReference type="Pfam" id="PF16360">
    <property type="entry name" value="GTP-bdg_M"/>
    <property type="match status" value="1"/>
</dbReference>
<dbReference type="CDD" id="cd01878">
    <property type="entry name" value="HflX"/>
    <property type="match status" value="1"/>
</dbReference>
<comment type="function">
    <text evidence="5">GTPase that associates with the 50S ribosomal subunit and may have a role during protein synthesis or ribosome biogenesis.</text>
</comment>
<proteinExistence type="inferred from homology"/>
<dbReference type="RefSeq" id="WP_194702058.1">
    <property type="nucleotide sequence ID" value="NZ_JADKNH010000006.1"/>
</dbReference>
<dbReference type="InterPro" id="IPR030394">
    <property type="entry name" value="G_HFLX_dom"/>
</dbReference>
<dbReference type="SUPFAM" id="SSF52540">
    <property type="entry name" value="P-loop containing nucleoside triphosphate hydrolases"/>
    <property type="match status" value="1"/>
</dbReference>
<dbReference type="InterPro" id="IPR025121">
    <property type="entry name" value="GTPase_HflX_N"/>
</dbReference>
<feature type="domain" description="Hflx-type G" evidence="7">
    <location>
        <begin position="201"/>
        <end position="370"/>
    </location>
</feature>
<dbReference type="PANTHER" id="PTHR10229">
    <property type="entry name" value="GTP-BINDING PROTEIN HFLX"/>
    <property type="match status" value="1"/>
</dbReference>
<dbReference type="InterPro" id="IPR027417">
    <property type="entry name" value="P-loop_NTPase"/>
</dbReference>
<comment type="caution">
    <text evidence="8">The sequence shown here is derived from an EMBL/GenBank/DDBJ whole genome shotgun (WGS) entry which is preliminary data.</text>
</comment>
<dbReference type="NCBIfam" id="TIGR03156">
    <property type="entry name" value="GTP_HflX"/>
    <property type="match status" value="1"/>
</dbReference>
<dbReference type="Pfam" id="PF01926">
    <property type="entry name" value="MMR_HSR1"/>
    <property type="match status" value="1"/>
</dbReference>